<dbReference type="Proteomes" id="UP000316621">
    <property type="component" value="Chromosome 9"/>
</dbReference>
<organism evidence="3 4">
    <name type="scientific">Papaver somniferum</name>
    <name type="common">Opium poppy</name>
    <dbReference type="NCBI Taxonomy" id="3469"/>
    <lineage>
        <taxon>Eukaryota</taxon>
        <taxon>Viridiplantae</taxon>
        <taxon>Streptophyta</taxon>
        <taxon>Embryophyta</taxon>
        <taxon>Tracheophyta</taxon>
        <taxon>Spermatophyta</taxon>
        <taxon>Magnoliopsida</taxon>
        <taxon>Ranunculales</taxon>
        <taxon>Papaveraceae</taxon>
        <taxon>Papaveroideae</taxon>
        <taxon>Papaver</taxon>
    </lineage>
</organism>
<evidence type="ECO:0000313" key="4">
    <source>
        <dbReference type="Proteomes" id="UP000316621"/>
    </source>
</evidence>
<feature type="domain" description="OTU" evidence="2">
    <location>
        <begin position="174"/>
        <end position="296"/>
    </location>
</feature>
<proteinExistence type="inferred from homology"/>
<gene>
    <name evidence="3" type="ORF">C5167_000385</name>
</gene>
<accession>A0A4Y7KTX7</accession>
<comment type="similarity">
    <text evidence="1">Belongs to the peptidase C85 family.</text>
</comment>
<dbReference type="SUPFAM" id="SSF54001">
    <property type="entry name" value="Cysteine proteinases"/>
    <property type="match status" value="1"/>
</dbReference>
<reference evidence="3 4" key="1">
    <citation type="journal article" date="2018" name="Science">
        <title>The opium poppy genome and morphinan production.</title>
        <authorList>
            <person name="Guo L."/>
            <person name="Winzer T."/>
            <person name="Yang X."/>
            <person name="Li Y."/>
            <person name="Ning Z."/>
            <person name="He Z."/>
            <person name="Teodor R."/>
            <person name="Lu Y."/>
            <person name="Bowser T.A."/>
            <person name="Graham I.A."/>
            <person name="Ye K."/>
        </authorList>
    </citation>
    <scope>NUCLEOTIDE SEQUENCE [LARGE SCALE GENOMIC DNA]</scope>
    <source>
        <strain evidence="4">cv. HN1</strain>
        <tissue evidence="3">Leaves</tissue>
    </source>
</reference>
<dbReference type="PANTHER" id="PTHR12419">
    <property type="entry name" value="OTU DOMAIN CONTAINING PROTEIN"/>
    <property type="match status" value="1"/>
</dbReference>
<dbReference type="Gene3D" id="3.90.70.80">
    <property type="match status" value="1"/>
</dbReference>
<dbReference type="EMBL" id="CM010723">
    <property type="protein sequence ID" value="RZC76306.1"/>
    <property type="molecule type" value="Genomic_DNA"/>
</dbReference>
<dbReference type="PROSITE" id="PS50802">
    <property type="entry name" value="OTU"/>
    <property type="match status" value="1"/>
</dbReference>
<protein>
    <recommendedName>
        <fullName evidence="2">OTU domain-containing protein</fullName>
    </recommendedName>
</protein>
<dbReference type="InterPro" id="IPR038765">
    <property type="entry name" value="Papain-like_cys_pep_sf"/>
</dbReference>
<evidence type="ECO:0000313" key="3">
    <source>
        <dbReference type="EMBL" id="RZC76306.1"/>
    </source>
</evidence>
<dbReference type="CDD" id="cd22751">
    <property type="entry name" value="OTU_plant_OTU9-like"/>
    <property type="match status" value="1"/>
</dbReference>
<sequence length="392" mass="44416">MADNFSGVQREMFDCGDCDFWTTTLGDLMKHKREERHLKRQIVIGKKKGGEPNGPKLKGFGPLHGGKSYYLESVQMLGARDEGGMGEEPSKLVVEEPKVDVKQQPKVAVVEGTQYKGEKWFSTAELTDKSGLDTKVVERLRHMVPSVIENVSGNISEAASHRRRLINRLQTYDLIEIEVDGDGSCQFRALSDQIYQTSEHHEFVRQEIVNQEMYQSFVDIDYGDYLEDMSKSGHWGDNVTLKAADDLFGVKVFVITSHKDICYYEIDPKDQQSNRVMCLSFRDIDGAQHYNSVYHRGEVNIDGAQHYNSVYHRGEVNIKEDPPDQVPIKCENNNIDEATSAKISVLIAPTSWKSCCGLLDEEALISKMEMNPKVEMNHKTLCLLDWMVGHGT</sequence>
<name>A0A4Y7KTX7_PAPSO</name>
<dbReference type="AlphaFoldDB" id="A0A4Y7KTX7"/>
<dbReference type="Pfam" id="PF02338">
    <property type="entry name" value="OTU"/>
    <property type="match status" value="1"/>
</dbReference>
<dbReference type="Gramene" id="RZC76306">
    <property type="protein sequence ID" value="RZC76306"/>
    <property type="gene ID" value="C5167_000385"/>
</dbReference>
<dbReference type="InterPro" id="IPR003323">
    <property type="entry name" value="OTU_dom"/>
</dbReference>
<dbReference type="PANTHER" id="PTHR12419:SF90">
    <property type="entry name" value="OS02G0819500 PROTEIN"/>
    <property type="match status" value="1"/>
</dbReference>
<keyword evidence="4" id="KW-1185">Reference proteome</keyword>
<dbReference type="GO" id="GO:0004843">
    <property type="term" value="F:cysteine-type deubiquitinase activity"/>
    <property type="evidence" value="ECO:0007669"/>
    <property type="project" value="TreeGrafter"/>
</dbReference>
<dbReference type="GO" id="GO:0016579">
    <property type="term" value="P:protein deubiquitination"/>
    <property type="evidence" value="ECO:0007669"/>
    <property type="project" value="TreeGrafter"/>
</dbReference>
<dbReference type="InterPro" id="IPR050704">
    <property type="entry name" value="Peptidase_C85-like"/>
</dbReference>
<evidence type="ECO:0000256" key="1">
    <source>
        <dbReference type="ARBA" id="ARBA00010407"/>
    </source>
</evidence>
<evidence type="ECO:0000259" key="2">
    <source>
        <dbReference type="PROSITE" id="PS50802"/>
    </source>
</evidence>